<dbReference type="SUPFAM" id="SSF52540">
    <property type="entry name" value="P-loop containing nucleoside triphosphate hydrolases"/>
    <property type="match status" value="1"/>
</dbReference>
<dbReference type="Proteomes" id="UP000187429">
    <property type="component" value="Unassembled WGS sequence"/>
</dbReference>
<dbReference type="SMART" id="SM00129">
    <property type="entry name" value="KISc"/>
    <property type="match status" value="1"/>
</dbReference>
<dbReference type="GO" id="GO:0008017">
    <property type="term" value="F:microtubule binding"/>
    <property type="evidence" value="ECO:0007669"/>
    <property type="project" value="InterPro"/>
</dbReference>
<feature type="region of interest" description="Disordered" evidence="10">
    <location>
        <begin position="1535"/>
        <end position="1579"/>
    </location>
</feature>
<accession>A0A1R1XTV0</accession>
<feature type="region of interest" description="Disordered" evidence="10">
    <location>
        <begin position="1"/>
        <end position="155"/>
    </location>
</feature>
<evidence type="ECO:0000256" key="2">
    <source>
        <dbReference type="ARBA" id="ARBA00022490"/>
    </source>
</evidence>
<name>A0A1R1XTV0_9FUNG</name>
<feature type="compositionally biased region" description="Low complexity" evidence="10">
    <location>
        <begin position="1689"/>
        <end position="1699"/>
    </location>
</feature>
<dbReference type="InterPro" id="IPR047149">
    <property type="entry name" value="KIF11-like"/>
</dbReference>
<feature type="compositionally biased region" description="Low complexity" evidence="10">
    <location>
        <begin position="145"/>
        <end position="155"/>
    </location>
</feature>
<feature type="compositionally biased region" description="Low complexity" evidence="10">
    <location>
        <begin position="52"/>
        <end position="93"/>
    </location>
</feature>
<dbReference type="InterPro" id="IPR027417">
    <property type="entry name" value="P-loop_NTPase"/>
</dbReference>
<dbReference type="PROSITE" id="PS00411">
    <property type="entry name" value="KINESIN_MOTOR_1"/>
    <property type="match status" value="1"/>
</dbReference>
<evidence type="ECO:0000259" key="11">
    <source>
        <dbReference type="PROSITE" id="PS50067"/>
    </source>
</evidence>
<keyword evidence="2" id="KW-0963">Cytoplasm</keyword>
<comment type="caution">
    <text evidence="12">The sequence shown here is derived from an EMBL/GenBank/DDBJ whole genome shotgun (WGS) entry which is preliminary data.</text>
</comment>
<dbReference type="InterPro" id="IPR036961">
    <property type="entry name" value="Kinesin_motor_dom_sf"/>
</dbReference>
<reference evidence="13" key="1">
    <citation type="submission" date="2017-01" db="EMBL/GenBank/DDBJ databases">
        <authorList>
            <person name="Wang Y."/>
            <person name="White M."/>
            <person name="Kvist S."/>
            <person name="Moncalvo J.-M."/>
        </authorList>
    </citation>
    <scope>NUCLEOTIDE SEQUENCE [LARGE SCALE GENOMIC DNA]</scope>
    <source>
        <strain evidence="13">ID-206-W2</strain>
    </source>
</reference>
<feature type="binding site" evidence="8">
    <location>
        <begin position="364"/>
        <end position="371"/>
    </location>
    <ligand>
        <name>ATP</name>
        <dbReference type="ChEBI" id="CHEBI:30616"/>
    </ligand>
</feature>
<feature type="compositionally biased region" description="Polar residues" evidence="10">
    <location>
        <begin position="1535"/>
        <end position="1549"/>
    </location>
</feature>
<feature type="region of interest" description="Disordered" evidence="10">
    <location>
        <begin position="1267"/>
        <end position="1299"/>
    </location>
</feature>
<sequence length="1810" mass="202819">MAKKSPNAKKKNLKRVLATDSGSETSRKATRSSARISKAASANNSQDEKNSSKNYSSTNSNSNTSSRLTTRSRASNSSGDESPGQSSVSSTSRSRIKKNTSIFTKIKNSSKSGKYSQNSRIVPKKNNTTNISLLPPINKYQRDTNSSNNLNSASESDSLAYNNLDFQNDTTQKDQKQVSYANSVSSFKSSTSVFGSILSGVSSLFSPRKDIIPTFKMELDPPSTPKAYPISKPSDSDGFMSIPISKTPFTNRKTIADYNQNQDPIETYLRLKNEITPTNEVIKETEKRKNKYKSSNYDSEMKILNDKEIEVTKFTAEGGKKREKYLFAGVLSNKTDERVIYEKTAGSAVSNLFIGKNSLLFAYGVTGSGKTFTMQGNPENPGLVVKALCEIVLKVQKLNNKSFSKHGKRFGSIIKGGYALRPKFSSQAEWCMDPRVISSNISPVQDEDSWSNFISKINEKEYEYNSDNLNDDYFSSDESDSNVGRFSSHDPWQYSIYISYYEVYNENIYDLLDLNSLSTTDQYNGKSSFGLKSAKKNNSRNAINKNYNGFYPDIENSSNNTDRRPLQLRSENGKGTTTFIEGLTEIRVATVQDAIRVLLHGQAKRSVFSTNLNSASSRSHALCNIKILKWKNVPELIPGNPIPDSSSFSISSLLLVDLAGSERAKYTNNTGERLVESSKINVSLMSLKRCMDVLRFNSEVPKDQSHIVPFNESKLTRLFQPALEGGSKTIMIACVDPHQLSGPKNNIGRTETINVLEFSHVASTIILSNKKNKRFMQDNNIMPNFMSPTVNKGNRVFENTGRKNLLFERPNSALKQAQNSPIVEKMSHNNLTKGKKLVYDITSEDDSHIDLFQLISATKSARTSIVNTDNILDTNTKQSPFGTKRTADAEAQTDSIIFREYINNLKPKRQKVDLDGTWKNIDTENLFHRIKKEPLRRRSFPNLIDFLDLPKNIYLPVQNNSDKDYCHSTSATNHIHINSSIHSKNKTKDYDQIRNDRDKRELEKLKAMLLKKEQQLSEYKSKVKSENSTTSSYIKELRDALEIAKNEVIETKRNSIMSETEIRSSLSKFYSSHINEMYNKFNCQVEANHDYAENKSLRKVDLLLGVFDNISKSQNKDSQMVSSSQHHISMENKRSNAINLKSNSAQNDENYEKYTRIIQSLESELKNTKSLMNTYKENYVSTKIEKDRLITIQNSSLERSRSPIYSDLNDNKSDSYLNSVRGNNLHSQSGATNNVNINHAANMTNSSSKGSIKTIHFQQSSKIRTISSQLGERSIQGNKFQPKLVSNTKSPNESKSPKNVFKNLFLKSFSPESKNKKTITGSKSDHNKANQNTDSSNSPTKNLNSFGSINLPKMNSVKDSPSNASFIINTNKALDSVLISKNNFMSKSKSDLDSRALKLNNMNSKGNSIKNADSIYQLSDLQISSANKQNKTGSQRSLIENKKSSFKDSPFRFSQEESLVLNPNIQPSFHKSQHFLDQLPEINSNSESYKKSITEYPDLLKKLQSDLSNVNKNNMETDYRTGLINNVITKPLSPNSIFSSKTARSNNPISPVRLNFNSSSSAGNNSQQIAPQRPISSSSKYSIDSTLKAIYSQDKNEIEISSVSSSSCLHKSFSKSQIKYTPKNNSINLQKSPSMPTSPISINNSISSKNNQSNTSADRSYDYLDLPKSPTYSNQLIERPVTIASTLSVNPSSASESNSTFKYNSKVSRELNDKSTEKTNIVPKTPSNNIASSLLSSIFNFNSTKPEEIKVDSKDSSETLSSNAAKLPNKVPSGDKRQAKNKRKSKSKINKNNGFMLSPLRIFYKLRSRK</sequence>
<evidence type="ECO:0000256" key="10">
    <source>
        <dbReference type="SAM" id="MobiDB-lite"/>
    </source>
</evidence>
<keyword evidence="5 8" id="KW-0067">ATP-binding</keyword>
<dbReference type="GO" id="GO:0051231">
    <property type="term" value="P:spindle elongation"/>
    <property type="evidence" value="ECO:0007669"/>
    <property type="project" value="TreeGrafter"/>
</dbReference>
<keyword evidence="7" id="KW-0206">Cytoskeleton</keyword>
<dbReference type="PRINTS" id="PR00380">
    <property type="entry name" value="KINESINHEAVY"/>
</dbReference>
<feature type="region of interest" description="Disordered" evidence="10">
    <location>
        <begin position="1750"/>
        <end position="1792"/>
    </location>
</feature>
<evidence type="ECO:0000256" key="5">
    <source>
        <dbReference type="ARBA" id="ARBA00022840"/>
    </source>
</evidence>
<keyword evidence="4 8" id="KW-0547">Nucleotide-binding</keyword>
<feature type="compositionally biased region" description="Basic residues" evidence="10">
    <location>
        <begin position="1"/>
        <end position="14"/>
    </location>
</feature>
<feature type="region of interest" description="Disordered" evidence="10">
    <location>
        <begin position="1624"/>
        <end position="1662"/>
    </location>
</feature>
<dbReference type="PANTHER" id="PTHR47970">
    <property type="entry name" value="KINESIN-LIKE PROTEIN KIF11"/>
    <property type="match status" value="1"/>
</dbReference>
<comment type="subcellular location">
    <subcellularLocation>
        <location evidence="1">Cytoplasm</location>
        <location evidence="1">Cytoskeleton</location>
    </subcellularLocation>
</comment>
<keyword evidence="6 8" id="KW-0505">Motor protein</keyword>
<evidence type="ECO:0000313" key="13">
    <source>
        <dbReference type="Proteomes" id="UP000187429"/>
    </source>
</evidence>
<dbReference type="InterPro" id="IPR019821">
    <property type="entry name" value="Kinesin_motor_CS"/>
</dbReference>
<keyword evidence="13" id="KW-1185">Reference proteome</keyword>
<feature type="compositionally biased region" description="Low complexity" evidence="10">
    <location>
        <begin position="1555"/>
        <end position="1566"/>
    </location>
</feature>
<feature type="domain" description="Kinesin motor" evidence="11">
    <location>
        <begin position="264"/>
        <end position="765"/>
    </location>
</feature>
<organism evidence="12 13">
    <name type="scientific">Smittium culicis</name>
    <dbReference type="NCBI Taxonomy" id="133412"/>
    <lineage>
        <taxon>Eukaryota</taxon>
        <taxon>Fungi</taxon>
        <taxon>Fungi incertae sedis</taxon>
        <taxon>Zoopagomycota</taxon>
        <taxon>Kickxellomycotina</taxon>
        <taxon>Harpellomycetes</taxon>
        <taxon>Harpellales</taxon>
        <taxon>Legeriomycetaceae</taxon>
        <taxon>Smittium</taxon>
    </lineage>
</organism>
<feature type="compositionally biased region" description="Polar residues" evidence="10">
    <location>
        <begin position="99"/>
        <end position="132"/>
    </location>
</feature>
<dbReference type="PANTHER" id="PTHR47970:SF12">
    <property type="entry name" value="KINESIN FAMILY MEMBER 11"/>
    <property type="match status" value="1"/>
</dbReference>
<dbReference type="PROSITE" id="PS50067">
    <property type="entry name" value="KINESIN_MOTOR_2"/>
    <property type="match status" value="1"/>
</dbReference>
<gene>
    <name evidence="12" type="ORF">AYI69_g7181</name>
</gene>
<feature type="coiled-coil region" evidence="9">
    <location>
        <begin position="995"/>
        <end position="1054"/>
    </location>
</feature>
<feature type="compositionally biased region" description="Low complexity" evidence="10">
    <location>
        <begin position="31"/>
        <end position="45"/>
    </location>
</feature>
<feature type="compositionally biased region" description="Basic residues" evidence="10">
    <location>
        <begin position="1779"/>
        <end position="1789"/>
    </location>
</feature>
<evidence type="ECO:0000256" key="9">
    <source>
        <dbReference type="SAM" id="Coils"/>
    </source>
</evidence>
<dbReference type="InterPro" id="IPR001752">
    <property type="entry name" value="Kinesin_motor_dom"/>
</dbReference>
<dbReference type="GO" id="GO:0072686">
    <property type="term" value="C:mitotic spindle"/>
    <property type="evidence" value="ECO:0007669"/>
    <property type="project" value="TreeGrafter"/>
</dbReference>
<feature type="region of interest" description="Disordered" evidence="10">
    <location>
        <begin position="1202"/>
        <end position="1234"/>
    </location>
</feature>
<evidence type="ECO:0000256" key="7">
    <source>
        <dbReference type="ARBA" id="ARBA00023212"/>
    </source>
</evidence>
<protein>
    <submittedName>
        <fullName evidence="12">Kinesin-like protein KIF23</fullName>
    </submittedName>
</protein>
<dbReference type="OrthoDB" id="123929at2759"/>
<feature type="compositionally biased region" description="Polar residues" evidence="10">
    <location>
        <begin position="1267"/>
        <end position="1294"/>
    </location>
</feature>
<evidence type="ECO:0000256" key="1">
    <source>
        <dbReference type="ARBA" id="ARBA00004245"/>
    </source>
</evidence>
<dbReference type="GO" id="GO:0007018">
    <property type="term" value="P:microtubule-based movement"/>
    <property type="evidence" value="ECO:0007669"/>
    <property type="project" value="InterPro"/>
</dbReference>
<feature type="compositionally biased region" description="Basic and acidic residues" evidence="10">
    <location>
        <begin position="1707"/>
        <end position="1717"/>
    </location>
</feature>
<dbReference type="GO" id="GO:0005876">
    <property type="term" value="C:spindle microtubule"/>
    <property type="evidence" value="ECO:0007669"/>
    <property type="project" value="TreeGrafter"/>
</dbReference>
<keyword evidence="3" id="KW-0493">Microtubule</keyword>
<proteinExistence type="inferred from homology"/>
<evidence type="ECO:0000256" key="8">
    <source>
        <dbReference type="PROSITE-ProRule" id="PRU00283"/>
    </source>
</evidence>
<dbReference type="GO" id="GO:0005524">
    <property type="term" value="F:ATP binding"/>
    <property type="evidence" value="ECO:0007669"/>
    <property type="project" value="UniProtKB-UniRule"/>
</dbReference>
<dbReference type="GO" id="GO:0090307">
    <property type="term" value="P:mitotic spindle assembly"/>
    <property type="evidence" value="ECO:0007669"/>
    <property type="project" value="TreeGrafter"/>
</dbReference>
<dbReference type="GO" id="GO:0008574">
    <property type="term" value="F:plus-end-directed microtubule motor activity"/>
    <property type="evidence" value="ECO:0007669"/>
    <property type="project" value="TreeGrafter"/>
</dbReference>
<evidence type="ECO:0000256" key="3">
    <source>
        <dbReference type="ARBA" id="ARBA00022701"/>
    </source>
</evidence>
<comment type="similarity">
    <text evidence="8">Belongs to the TRAFAC class myosin-kinesin ATPase superfamily. Kinesin family.</text>
</comment>
<evidence type="ECO:0000313" key="12">
    <source>
        <dbReference type="EMBL" id="OMJ18044.1"/>
    </source>
</evidence>
<feature type="compositionally biased region" description="Polar residues" evidence="10">
    <location>
        <begin position="1214"/>
        <end position="1234"/>
    </location>
</feature>
<dbReference type="Gene3D" id="3.40.850.10">
    <property type="entry name" value="Kinesin motor domain"/>
    <property type="match status" value="1"/>
</dbReference>
<feature type="compositionally biased region" description="Low complexity" evidence="10">
    <location>
        <begin position="1631"/>
        <end position="1656"/>
    </location>
</feature>
<dbReference type="Pfam" id="PF00225">
    <property type="entry name" value="Kinesin"/>
    <property type="match status" value="1"/>
</dbReference>
<feature type="coiled-coil region" evidence="9">
    <location>
        <begin position="1151"/>
        <end position="1178"/>
    </location>
</feature>
<feature type="compositionally biased region" description="Polar residues" evidence="10">
    <location>
        <begin position="1329"/>
        <end position="1347"/>
    </location>
</feature>
<evidence type="ECO:0000256" key="6">
    <source>
        <dbReference type="ARBA" id="ARBA00023175"/>
    </source>
</evidence>
<feature type="region of interest" description="Disordered" evidence="10">
    <location>
        <begin position="1689"/>
        <end position="1724"/>
    </location>
</feature>
<feature type="region of interest" description="Disordered" evidence="10">
    <location>
        <begin position="1312"/>
        <end position="1347"/>
    </location>
</feature>
<evidence type="ECO:0000256" key="4">
    <source>
        <dbReference type="ARBA" id="ARBA00022741"/>
    </source>
</evidence>
<keyword evidence="9" id="KW-0175">Coiled coil</keyword>
<dbReference type="EMBL" id="LSSM01003390">
    <property type="protein sequence ID" value="OMJ18044.1"/>
    <property type="molecule type" value="Genomic_DNA"/>
</dbReference>